<comment type="caution">
    <text evidence="1">The sequence shown here is derived from an EMBL/GenBank/DDBJ whole genome shotgun (WGS) entry which is preliminary data.</text>
</comment>
<dbReference type="EC" id="3.4.19.-" evidence="1"/>
<sequence>MIRLIKNAEVFTPEPIGKKDVLFAGSQICQISDKIDIEGDIEVDIIDGQGKYLFPGFIDNHVHITGGGGEGGFGT</sequence>
<dbReference type="SUPFAM" id="SSF51338">
    <property type="entry name" value="Composite domain of metallo-dependent hydrolases"/>
    <property type="match status" value="1"/>
</dbReference>
<dbReference type="PANTHER" id="PTHR11647:SF1">
    <property type="entry name" value="COLLAPSIN RESPONSE MEDIATOR PROTEIN"/>
    <property type="match status" value="1"/>
</dbReference>
<protein>
    <submittedName>
        <fullName evidence="1">Isoaspartyl dipeptidase</fullName>
        <ecNumber evidence="1">3.4.19.-</ecNumber>
    </submittedName>
</protein>
<dbReference type="InterPro" id="IPR011059">
    <property type="entry name" value="Metal-dep_hydrolase_composite"/>
</dbReference>
<dbReference type="Gene3D" id="2.30.40.10">
    <property type="entry name" value="Urease, subunit C, domain 1"/>
    <property type="match status" value="1"/>
</dbReference>
<evidence type="ECO:0000313" key="1">
    <source>
        <dbReference type="EMBL" id="MPN36687.1"/>
    </source>
</evidence>
<organism evidence="1">
    <name type="scientific">bioreactor metagenome</name>
    <dbReference type="NCBI Taxonomy" id="1076179"/>
    <lineage>
        <taxon>unclassified sequences</taxon>
        <taxon>metagenomes</taxon>
        <taxon>ecological metagenomes</taxon>
    </lineage>
</organism>
<dbReference type="PANTHER" id="PTHR11647">
    <property type="entry name" value="HYDRANTOINASE/DIHYDROPYRIMIDINASE FAMILY MEMBER"/>
    <property type="match status" value="1"/>
</dbReference>
<gene>
    <name evidence="1" type="primary">iadA_10</name>
    <name evidence="1" type="ORF">SDC9_184197</name>
</gene>
<dbReference type="EMBL" id="VSSQ01090956">
    <property type="protein sequence ID" value="MPN36687.1"/>
    <property type="molecule type" value="Genomic_DNA"/>
</dbReference>
<proteinExistence type="predicted"/>
<name>A0A645HCD3_9ZZZZ</name>
<dbReference type="GO" id="GO:0016810">
    <property type="term" value="F:hydrolase activity, acting on carbon-nitrogen (but not peptide) bonds"/>
    <property type="evidence" value="ECO:0007669"/>
    <property type="project" value="InterPro"/>
</dbReference>
<dbReference type="AlphaFoldDB" id="A0A645HCD3"/>
<accession>A0A645HCD3</accession>
<dbReference type="Gene3D" id="3.20.20.140">
    <property type="entry name" value="Metal-dependent hydrolases"/>
    <property type="match status" value="1"/>
</dbReference>
<reference evidence="1" key="1">
    <citation type="submission" date="2019-08" db="EMBL/GenBank/DDBJ databases">
        <authorList>
            <person name="Kucharzyk K."/>
            <person name="Murdoch R.W."/>
            <person name="Higgins S."/>
            <person name="Loffler F."/>
        </authorList>
    </citation>
    <scope>NUCLEOTIDE SEQUENCE</scope>
</reference>
<dbReference type="InterPro" id="IPR050378">
    <property type="entry name" value="Metallo-dep_Hydrolases_sf"/>
</dbReference>
<keyword evidence="1" id="KW-0378">Hydrolase</keyword>